<gene>
    <name evidence="4" type="ORF">F0P94_10210</name>
</gene>
<comment type="caution">
    <text evidence="4">The sequence shown here is derived from an EMBL/GenBank/DDBJ whole genome shotgun (WGS) entry which is preliminary data.</text>
</comment>
<dbReference type="Pfam" id="PF18962">
    <property type="entry name" value="Por_Secre_tail"/>
    <property type="match status" value="1"/>
</dbReference>
<dbReference type="InterPro" id="IPR013783">
    <property type="entry name" value="Ig-like_fold"/>
</dbReference>
<keyword evidence="5" id="KW-1185">Reference proteome</keyword>
<evidence type="ECO:0000313" key="5">
    <source>
        <dbReference type="Proteomes" id="UP000326570"/>
    </source>
</evidence>
<accession>A0A5N1IV20</accession>
<dbReference type="InterPro" id="IPR011635">
    <property type="entry name" value="CARDB"/>
</dbReference>
<evidence type="ECO:0000313" key="4">
    <source>
        <dbReference type="EMBL" id="KAA9333617.1"/>
    </source>
</evidence>
<dbReference type="Pfam" id="PF07705">
    <property type="entry name" value="CARDB"/>
    <property type="match status" value="1"/>
</dbReference>
<feature type="chain" id="PRO_5025003500" evidence="1">
    <location>
        <begin position="21"/>
        <end position="589"/>
    </location>
</feature>
<dbReference type="InterPro" id="IPR026444">
    <property type="entry name" value="Secre_tail"/>
</dbReference>
<evidence type="ECO:0000259" key="3">
    <source>
        <dbReference type="Pfam" id="PF18962"/>
    </source>
</evidence>
<feature type="signal peptide" evidence="1">
    <location>
        <begin position="1"/>
        <end position="20"/>
    </location>
</feature>
<dbReference type="RefSeq" id="WP_150903784.1">
    <property type="nucleotide sequence ID" value="NZ_VTWT01000005.1"/>
</dbReference>
<evidence type="ECO:0000259" key="2">
    <source>
        <dbReference type="Pfam" id="PF07705"/>
    </source>
</evidence>
<feature type="domain" description="CARDB" evidence="2">
    <location>
        <begin position="225"/>
        <end position="294"/>
    </location>
</feature>
<feature type="domain" description="Secretion system C-terminal sorting" evidence="3">
    <location>
        <begin position="518"/>
        <end position="588"/>
    </location>
</feature>
<dbReference type="Gene3D" id="2.60.40.10">
    <property type="entry name" value="Immunoglobulins"/>
    <property type="match status" value="1"/>
</dbReference>
<sequence>MKKSLLLTVLFLFAGMSVWAQSTITLGTGTSAASTNALFSTSTTSNKYSRTIAIYTAAEIAAAGGLPGLITKLAWNKSGTGEYTASDIQLAIYMKHVTYAIHPVDPVDWATEATGTTQVYNSSTTSFPTGTGWKDFIFTTPFLWNGTDNLEVFVDFYRPGTPTGSINWGYTAVTKGGTATQVNSNPIPTVRLATNRPNMQLTFAPTAANDAGIIAITAPVSACGLSNQESVTVTIRNLGSNTLTSIPVTYSVNGTPIPAPETFTGSLNSGASATYTFTAKANLAAAGPYTIQASTALPGDANAANNATTVTVTNSLSAGLPQLNFETPATGIGAMRIVTNARSAVTEGAGASNGSGSTKGLIMDGVNHTGWTLPTTGINAWASNPDHFSSATICFSPAGGNPNDPLFLVFDLKQLYKGANVNTNFRVMVNGTQVGPTYNPPFDPNNPATPIVWRRISVDLTSYKNLPGIEISLESSVKEEYANGAGTANLIDNLEVIRANPSGTTGLKDDVLQAKLSVFPNPSAGIFNVSLAQGKALELEVTDLSGKVVMKQSTKANNGRLDLSKAAKGIYLLKVMAEGTFSVRKIVVE</sequence>
<organism evidence="4 5">
    <name type="scientific">Adhaeribacter soli</name>
    <dbReference type="NCBI Taxonomy" id="2607655"/>
    <lineage>
        <taxon>Bacteria</taxon>
        <taxon>Pseudomonadati</taxon>
        <taxon>Bacteroidota</taxon>
        <taxon>Cytophagia</taxon>
        <taxon>Cytophagales</taxon>
        <taxon>Hymenobacteraceae</taxon>
        <taxon>Adhaeribacter</taxon>
    </lineage>
</organism>
<keyword evidence="1" id="KW-0732">Signal</keyword>
<reference evidence="4 5" key="1">
    <citation type="submission" date="2019-09" db="EMBL/GenBank/DDBJ databases">
        <title>Genome sequence of Adhaeribacter sp. M2.</title>
        <authorList>
            <person name="Srinivasan S."/>
        </authorList>
    </citation>
    <scope>NUCLEOTIDE SEQUENCE [LARGE SCALE GENOMIC DNA]</scope>
    <source>
        <strain evidence="4 5">M2</strain>
    </source>
</reference>
<protein>
    <submittedName>
        <fullName evidence="4">T9SS type A sorting domain-containing protein</fullName>
    </submittedName>
</protein>
<evidence type="ECO:0000256" key="1">
    <source>
        <dbReference type="SAM" id="SignalP"/>
    </source>
</evidence>
<dbReference type="AlphaFoldDB" id="A0A5N1IV20"/>
<dbReference type="EMBL" id="VTWT01000005">
    <property type="protein sequence ID" value="KAA9333617.1"/>
    <property type="molecule type" value="Genomic_DNA"/>
</dbReference>
<name>A0A5N1IV20_9BACT</name>
<proteinExistence type="predicted"/>
<dbReference type="Proteomes" id="UP000326570">
    <property type="component" value="Unassembled WGS sequence"/>
</dbReference>
<dbReference type="NCBIfam" id="TIGR04183">
    <property type="entry name" value="Por_Secre_tail"/>
    <property type="match status" value="1"/>
</dbReference>